<dbReference type="SUPFAM" id="SSF53300">
    <property type="entry name" value="vWA-like"/>
    <property type="match status" value="1"/>
</dbReference>
<keyword evidence="3" id="KW-1185">Reference proteome</keyword>
<dbReference type="Pfam" id="PF13768">
    <property type="entry name" value="VWA_3"/>
    <property type="match status" value="1"/>
</dbReference>
<dbReference type="EMBL" id="LJIJ01004207">
    <property type="protein sequence ID" value="ODM88037.1"/>
    <property type="molecule type" value="Genomic_DNA"/>
</dbReference>
<dbReference type="Proteomes" id="UP000094527">
    <property type="component" value="Unassembled WGS sequence"/>
</dbReference>
<dbReference type="InterPro" id="IPR036465">
    <property type="entry name" value="vWFA_dom_sf"/>
</dbReference>
<dbReference type="OrthoDB" id="299997at2759"/>
<evidence type="ECO:0000313" key="2">
    <source>
        <dbReference type="EMBL" id="ODM88037.1"/>
    </source>
</evidence>
<evidence type="ECO:0000259" key="1">
    <source>
        <dbReference type="PROSITE" id="PS50234"/>
    </source>
</evidence>
<reference evidence="2 3" key="1">
    <citation type="journal article" date="2016" name="Genome Biol. Evol.">
        <title>Gene Family Evolution Reflects Adaptation to Soil Environmental Stressors in the Genome of the Collembolan Orchesella cincta.</title>
        <authorList>
            <person name="Faddeeva-Vakhrusheva A."/>
            <person name="Derks M.F."/>
            <person name="Anvar S.Y."/>
            <person name="Agamennone V."/>
            <person name="Suring W."/>
            <person name="Smit S."/>
            <person name="van Straalen N.M."/>
            <person name="Roelofs D."/>
        </authorList>
    </citation>
    <scope>NUCLEOTIDE SEQUENCE [LARGE SCALE GENOMIC DNA]</scope>
    <source>
        <tissue evidence="2">Mixed pool</tissue>
    </source>
</reference>
<evidence type="ECO:0000313" key="3">
    <source>
        <dbReference type="Proteomes" id="UP000094527"/>
    </source>
</evidence>
<sequence length="231" mass="26124">MPRSGAFTQVGSELVSLRNTALYPTSKLDDQKFEFIFMLDISGSMYDEPIQLAKEALLLFLQSMPADCYFNVITFQSYFKCFFPNSVKYSQETLEYAKQRVNALKAGGLTELYKPLSHVYSQPRISGYLTQIFTITDGRVDDRDTVLELVKANVQHSRSFSLGIGDEVDRELVIGIAENAGGTYEFVTYGEKIESKILNQLKVSLQPGLLRPIRVNTESILIPMYKNIEVN</sequence>
<protein>
    <submittedName>
        <fullName evidence="2">von Willebrand factor A domain-containing protein 5A</fullName>
    </submittedName>
</protein>
<dbReference type="InterPro" id="IPR002035">
    <property type="entry name" value="VWF_A"/>
</dbReference>
<gene>
    <name evidence="2" type="ORF">Ocin01_18645</name>
</gene>
<name>A0A1D2M4X1_ORCCI</name>
<dbReference type="GO" id="GO:0032991">
    <property type="term" value="C:protein-containing complex"/>
    <property type="evidence" value="ECO:0007669"/>
    <property type="project" value="UniProtKB-ARBA"/>
</dbReference>
<proteinExistence type="predicted"/>
<dbReference type="PROSITE" id="PS50234">
    <property type="entry name" value="VWFA"/>
    <property type="match status" value="1"/>
</dbReference>
<organism evidence="2 3">
    <name type="scientific">Orchesella cincta</name>
    <name type="common">Springtail</name>
    <name type="synonym">Podura cincta</name>
    <dbReference type="NCBI Taxonomy" id="48709"/>
    <lineage>
        <taxon>Eukaryota</taxon>
        <taxon>Metazoa</taxon>
        <taxon>Ecdysozoa</taxon>
        <taxon>Arthropoda</taxon>
        <taxon>Hexapoda</taxon>
        <taxon>Collembola</taxon>
        <taxon>Entomobryomorpha</taxon>
        <taxon>Entomobryoidea</taxon>
        <taxon>Orchesellidae</taxon>
        <taxon>Orchesellinae</taxon>
        <taxon>Orchesella</taxon>
    </lineage>
</organism>
<dbReference type="OMA" id="YANDNEK"/>
<accession>A0A1D2M4X1</accession>
<feature type="domain" description="VWFA" evidence="1">
    <location>
        <begin position="34"/>
        <end position="201"/>
    </location>
</feature>
<dbReference type="PANTHER" id="PTHR45737">
    <property type="entry name" value="VON WILLEBRAND FACTOR A DOMAIN-CONTAINING PROTEIN 5A"/>
    <property type="match status" value="1"/>
</dbReference>
<dbReference type="SMART" id="SM00327">
    <property type="entry name" value="VWA"/>
    <property type="match status" value="1"/>
</dbReference>
<dbReference type="STRING" id="48709.A0A1D2M4X1"/>
<dbReference type="Gene3D" id="3.40.50.410">
    <property type="entry name" value="von Willebrand factor, type A domain"/>
    <property type="match status" value="1"/>
</dbReference>
<dbReference type="AlphaFoldDB" id="A0A1D2M4X1"/>
<dbReference type="PANTHER" id="PTHR45737:SF6">
    <property type="entry name" value="VON WILLEBRAND FACTOR A DOMAIN-CONTAINING PROTEIN 5A"/>
    <property type="match status" value="1"/>
</dbReference>
<comment type="caution">
    <text evidence="2">The sequence shown here is derived from an EMBL/GenBank/DDBJ whole genome shotgun (WGS) entry which is preliminary data.</text>
</comment>